<evidence type="ECO:0000313" key="5">
    <source>
        <dbReference type="Proteomes" id="UP001140206"/>
    </source>
</evidence>
<evidence type="ECO:0000313" key="4">
    <source>
        <dbReference type="EMBL" id="KAJ4752452.1"/>
    </source>
</evidence>
<dbReference type="Proteomes" id="UP001140206">
    <property type="component" value="Chromosome 5"/>
</dbReference>
<accession>A0AAV8C9V6</accession>
<dbReference type="GO" id="GO:0016020">
    <property type="term" value="C:membrane"/>
    <property type="evidence" value="ECO:0007669"/>
    <property type="project" value="TreeGrafter"/>
</dbReference>
<dbReference type="Pfam" id="PF13962">
    <property type="entry name" value="PGG"/>
    <property type="match status" value="1"/>
</dbReference>
<feature type="transmembrane region" description="Helical" evidence="2">
    <location>
        <begin position="70"/>
        <end position="88"/>
    </location>
</feature>
<feature type="region of interest" description="Disordered" evidence="1">
    <location>
        <begin position="1"/>
        <end position="43"/>
    </location>
</feature>
<gene>
    <name evidence="4" type="ORF">LUZ62_086857</name>
</gene>
<comment type="caution">
    <text evidence="4">The sequence shown here is derived from an EMBL/GenBank/DDBJ whole genome shotgun (WGS) entry which is preliminary data.</text>
</comment>
<dbReference type="AlphaFoldDB" id="A0AAV8C9V6"/>
<evidence type="ECO:0000259" key="3">
    <source>
        <dbReference type="Pfam" id="PF13962"/>
    </source>
</evidence>
<name>A0AAV8C9V6_9POAL</name>
<feature type="transmembrane region" description="Helical" evidence="2">
    <location>
        <begin position="154"/>
        <end position="174"/>
    </location>
</feature>
<keyword evidence="2" id="KW-0812">Transmembrane</keyword>
<dbReference type="PANTHER" id="PTHR24177:SF432">
    <property type="entry name" value="OS06G0286146 PROTEIN"/>
    <property type="match status" value="1"/>
</dbReference>
<dbReference type="InterPro" id="IPR026961">
    <property type="entry name" value="PGG_dom"/>
</dbReference>
<dbReference type="EMBL" id="JAMFTS010000005">
    <property type="protein sequence ID" value="KAJ4752452.1"/>
    <property type="molecule type" value="Genomic_DNA"/>
</dbReference>
<feature type="transmembrane region" description="Helical" evidence="2">
    <location>
        <begin position="180"/>
        <end position="199"/>
    </location>
</feature>
<feature type="domain" description="PGG" evidence="3">
    <location>
        <begin position="65"/>
        <end position="175"/>
    </location>
</feature>
<organism evidence="4 5">
    <name type="scientific">Rhynchospora pubera</name>
    <dbReference type="NCBI Taxonomy" id="906938"/>
    <lineage>
        <taxon>Eukaryota</taxon>
        <taxon>Viridiplantae</taxon>
        <taxon>Streptophyta</taxon>
        <taxon>Embryophyta</taxon>
        <taxon>Tracheophyta</taxon>
        <taxon>Spermatophyta</taxon>
        <taxon>Magnoliopsida</taxon>
        <taxon>Liliopsida</taxon>
        <taxon>Poales</taxon>
        <taxon>Cyperaceae</taxon>
        <taxon>Cyperoideae</taxon>
        <taxon>Rhynchosporeae</taxon>
        <taxon>Rhynchospora</taxon>
    </lineage>
</organism>
<protein>
    <recommendedName>
        <fullName evidence="3">PGG domain-containing protein</fullName>
    </recommendedName>
</protein>
<keyword evidence="5" id="KW-1185">Reference proteome</keyword>
<evidence type="ECO:0000256" key="1">
    <source>
        <dbReference type="SAM" id="MobiDB-lite"/>
    </source>
</evidence>
<sequence length="219" mass="24138">MSHGINLSTVPPNNNGSVEPQSPDLRGTDGVDPTQPPGVARYPPQMMVRDGVQNASTDNASAKQKQFQKIQGSLMVVAVLAAGASYQAGLNPPGGFWQANDDQGHKAGKPVLRDTFPLRYTIFFCCNGTAFIMSLLTIIFLMDTELYLKRRFHFMEITLTLALFGFMGAYAAGSSGETSVSIYLYSLMGMVSVYILWYFNVLSKLIRRSLEDLCMRRAE</sequence>
<feature type="transmembrane region" description="Helical" evidence="2">
    <location>
        <begin position="120"/>
        <end position="142"/>
    </location>
</feature>
<proteinExistence type="predicted"/>
<reference evidence="4" key="1">
    <citation type="submission" date="2022-08" db="EMBL/GenBank/DDBJ databases">
        <authorList>
            <person name="Marques A."/>
        </authorList>
    </citation>
    <scope>NUCLEOTIDE SEQUENCE</scope>
    <source>
        <strain evidence="4">RhyPub2mFocal</strain>
        <tissue evidence="4">Leaves</tissue>
    </source>
</reference>
<dbReference type="PANTHER" id="PTHR24177">
    <property type="entry name" value="CASKIN"/>
    <property type="match status" value="1"/>
</dbReference>
<feature type="compositionally biased region" description="Polar residues" evidence="1">
    <location>
        <begin position="1"/>
        <end position="20"/>
    </location>
</feature>
<keyword evidence="2" id="KW-1133">Transmembrane helix</keyword>
<evidence type="ECO:0000256" key="2">
    <source>
        <dbReference type="SAM" id="Phobius"/>
    </source>
</evidence>
<keyword evidence="2" id="KW-0472">Membrane</keyword>